<proteinExistence type="predicted"/>
<evidence type="ECO:0008006" key="4">
    <source>
        <dbReference type="Google" id="ProtNLM"/>
    </source>
</evidence>
<name>A0A1F5NRM4_9BACT</name>
<feature type="transmembrane region" description="Helical" evidence="1">
    <location>
        <begin position="12"/>
        <end position="40"/>
    </location>
</feature>
<organism evidence="2 3">
    <name type="scientific">Candidatus Doudnabacteria bacterium RIFCSPHIGHO2_01_FULL_45_18</name>
    <dbReference type="NCBI Taxonomy" id="1817823"/>
    <lineage>
        <taxon>Bacteria</taxon>
        <taxon>Candidatus Doudnaibacteriota</taxon>
    </lineage>
</organism>
<keyword evidence="1" id="KW-0472">Membrane</keyword>
<dbReference type="Pfam" id="PF04306">
    <property type="entry name" value="DUF456"/>
    <property type="match status" value="1"/>
</dbReference>
<keyword evidence="1" id="KW-1133">Transmembrane helix</keyword>
<evidence type="ECO:0000313" key="3">
    <source>
        <dbReference type="Proteomes" id="UP000176233"/>
    </source>
</evidence>
<reference evidence="2 3" key="1">
    <citation type="journal article" date="2016" name="Nat. Commun.">
        <title>Thousands of microbial genomes shed light on interconnected biogeochemical processes in an aquifer system.</title>
        <authorList>
            <person name="Anantharaman K."/>
            <person name="Brown C.T."/>
            <person name="Hug L.A."/>
            <person name="Sharon I."/>
            <person name="Castelle C.J."/>
            <person name="Probst A.J."/>
            <person name="Thomas B.C."/>
            <person name="Singh A."/>
            <person name="Wilkins M.J."/>
            <person name="Karaoz U."/>
            <person name="Brodie E.L."/>
            <person name="Williams K.H."/>
            <person name="Hubbard S.S."/>
            <person name="Banfield J.F."/>
        </authorList>
    </citation>
    <scope>NUCLEOTIDE SEQUENCE [LARGE SCALE GENOMIC DNA]</scope>
</reference>
<feature type="transmembrane region" description="Helical" evidence="1">
    <location>
        <begin position="83"/>
        <end position="108"/>
    </location>
</feature>
<dbReference type="AlphaFoldDB" id="A0A1F5NRM4"/>
<evidence type="ECO:0000256" key="1">
    <source>
        <dbReference type="SAM" id="Phobius"/>
    </source>
</evidence>
<feature type="transmembrane region" description="Helical" evidence="1">
    <location>
        <begin position="128"/>
        <end position="155"/>
    </location>
</feature>
<dbReference type="EMBL" id="MFEJ01000016">
    <property type="protein sequence ID" value="OGE80273.1"/>
    <property type="molecule type" value="Genomic_DNA"/>
</dbReference>
<comment type="caution">
    <text evidence="2">The sequence shown here is derived from an EMBL/GenBank/DDBJ whole genome shotgun (WGS) entry which is preliminary data.</text>
</comment>
<dbReference type="Proteomes" id="UP000176233">
    <property type="component" value="Unassembled WGS sequence"/>
</dbReference>
<sequence length="160" mass="16400">MNQLAIGIISGFLIFLGTLGAILPFLPGLPLALAGLILFAWTSHAISIWGIAIFVGLVLVTILVDIFAPALAAKGRKVSKYGVWGALIGGFLGIALLGPIGILLGPLAGAFFGEMMNAGTTEDALQAAGAAMIGLVIGSVFKLMVGLAMFVYFLVNAINI</sequence>
<dbReference type="PANTHER" id="PTHR39165">
    <property type="entry name" value="IG HYPOTHETICAL 17883"/>
    <property type="match status" value="1"/>
</dbReference>
<dbReference type="InterPro" id="IPR007403">
    <property type="entry name" value="DUF456"/>
</dbReference>
<keyword evidence="1" id="KW-0812">Transmembrane</keyword>
<protein>
    <recommendedName>
        <fullName evidence="4">DUF456 domain-containing protein</fullName>
    </recommendedName>
</protein>
<accession>A0A1F5NRM4</accession>
<evidence type="ECO:0000313" key="2">
    <source>
        <dbReference type="EMBL" id="OGE80273.1"/>
    </source>
</evidence>
<gene>
    <name evidence="2" type="ORF">A2660_01055</name>
</gene>
<feature type="transmembrane region" description="Helical" evidence="1">
    <location>
        <begin position="46"/>
        <end position="71"/>
    </location>
</feature>
<dbReference type="PANTHER" id="PTHR39165:SF1">
    <property type="entry name" value="DUF456 DOMAIN-CONTAINING PROTEIN"/>
    <property type="match status" value="1"/>
</dbReference>